<evidence type="ECO:0000256" key="1">
    <source>
        <dbReference type="SAM" id="SignalP"/>
    </source>
</evidence>
<name>A0A7X3IPP0_9BACL</name>
<feature type="signal peptide" evidence="1">
    <location>
        <begin position="1"/>
        <end position="22"/>
    </location>
</feature>
<keyword evidence="1" id="KW-0732">Signal</keyword>
<dbReference type="RefSeq" id="WP_160500738.1">
    <property type="nucleotide sequence ID" value="NZ_WUBI01000006.1"/>
</dbReference>
<reference evidence="2 3" key="1">
    <citation type="submission" date="2019-12" db="EMBL/GenBank/DDBJ databases">
        <title>Paenibacillus sp. nov., an endophytic bacterium isolated from the stem of Dendrobium.</title>
        <authorList>
            <person name="Zhao R."/>
        </authorList>
    </citation>
    <scope>NUCLEOTIDE SEQUENCE [LARGE SCALE GENOMIC DNA]</scope>
    <source>
        <strain evidence="2 3">HJL G12</strain>
    </source>
</reference>
<gene>
    <name evidence="2" type="ORF">GRF59_26480</name>
</gene>
<keyword evidence="3" id="KW-1185">Reference proteome</keyword>
<organism evidence="2 3">
    <name type="scientific">Paenibacillus dendrobii</name>
    <dbReference type="NCBI Taxonomy" id="2691084"/>
    <lineage>
        <taxon>Bacteria</taxon>
        <taxon>Bacillati</taxon>
        <taxon>Bacillota</taxon>
        <taxon>Bacilli</taxon>
        <taxon>Bacillales</taxon>
        <taxon>Paenibacillaceae</taxon>
        <taxon>Paenibacillus</taxon>
    </lineage>
</organism>
<sequence length="164" mass="17443">MKKKKAFSAILSLALVASIAMAMPVLASTSESPSVSGTKTSSLVFAKDTTSNEQEHPQISTGPSIEPYSNYVILDQAVSTFGHSWDQPVGYPAYRVYATNTRSEIMVMTVKYGSQSYSYDIAANSSTAIVVNNATSGRHSIDFTTKSGAVSGNVQVRVSDTGLQ</sequence>
<proteinExistence type="predicted"/>
<evidence type="ECO:0000313" key="3">
    <source>
        <dbReference type="Proteomes" id="UP000460318"/>
    </source>
</evidence>
<evidence type="ECO:0000313" key="2">
    <source>
        <dbReference type="EMBL" id="MWV47146.1"/>
    </source>
</evidence>
<dbReference type="EMBL" id="WUBI01000006">
    <property type="protein sequence ID" value="MWV47146.1"/>
    <property type="molecule type" value="Genomic_DNA"/>
</dbReference>
<comment type="caution">
    <text evidence="2">The sequence shown here is derived from an EMBL/GenBank/DDBJ whole genome shotgun (WGS) entry which is preliminary data.</text>
</comment>
<dbReference type="Proteomes" id="UP000460318">
    <property type="component" value="Unassembled WGS sequence"/>
</dbReference>
<dbReference type="AlphaFoldDB" id="A0A7X3IPP0"/>
<protein>
    <submittedName>
        <fullName evidence="2">Uncharacterized protein</fullName>
    </submittedName>
</protein>
<accession>A0A7X3IPP0</accession>
<feature type="chain" id="PRO_5030870584" evidence="1">
    <location>
        <begin position="23"/>
        <end position="164"/>
    </location>
</feature>